<dbReference type="EMBL" id="JANCNS010000001">
    <property type="protein sequence ID" value="MCP9199680.1"/>
    <property type="molecule type" value="Genomic_DNA"/>
</dbReference>
<dbReference type="RefSeq" id="WP_241550181.1">
    <property type="nucleotide sequence ID" value="NZ_JANCNS010000001.1"/>
</dbReference>
<dbReference type="Proteomes" id="UP001155280">
    <property type="component" value="Unassembled WGS sequence"/>
</dbReference>
<dbReference type="InterPro" id="IPR035093">
    <property type="entry name" value="RelE/ParE_toxin_dom_sf"/>
</dbReference>
<reference evidence="2" key="1">
    <citation type="submission" date="2022-07" db="EMBL/GenBank/DDBJ databases">
        <title>Gramela sediminis sp. nov., isolated from deep-sea sediment of the Indian Ocean.</title>
        <authorList>
            <person name="Shi H."/>
        </authorList>
    </citation>
    <scope>NUCLEOTIDE SEQUENCE</scope>
    <source>
        <strain evidence="2">GC03-9</strain>
    </source>
</reference>
<evidence type="ECO:0000313" key="3">
    <source>
        <dbReference type="Proteomes" id="UP001155280"/>
    </source>
</evidence>
<dbReference type="InterPro" id="IPR007712">
    <property type="entry name" value="RelE/ParE_toxin"/>
</dbReference>
<dbReference type="Gene3D" id="3.30.2310.20">
    <property type="entry name" value="RelE-like"/>
    <property type="match status" value="1"/>
</dbReference>
<dbReference type="AlphaFoldDB" id="A0A9X2KWB5"/>
<name>A0A9X2KWB5_9FLAO</name>
<protein>
    <submittedName>
        <fullName evidence="2">Type II toxin-antitoxin system RelE/ParE family toxin</fullName>
    </submittedName>
</protein>
<evidence type="ECO:0000313" key="2">
    <source>
        <dbReference type="EMBL" id="MCP9199680.1"/>
    </source>
</evidence>
<evidence type="ECO:0000256" key="1">
    <source>
        <dbReference type="ARBA" id="ARBA00022649"/>
    </source>
</evidence>
<sequence>MKSGYKIYWTAHALSELENTLNYLKENWTERELKKFSRELDHSIELLSRNPRIFPLSSQKNNIRRVVILKFNTLYYRIKNDSVEILSFFSNRQDPGKLKT</sequence>
<comment type="caution">
    <text evidence="2">The sequence shown here is derived from an EMBL/GenBank/DDBJ whole genome shotgun (WGS) entry which is preliminary data.</text>
</comment>
<proteinExistence type="predicted"/>
<accession>A0A9X2KWB5</accession>
<keyword evidence="1" id="KW-1277">Toxin-antitoxin system</keyword>
<dbReference type="Pfam" id="PF05016">
    <property type="entry name" value="ParE_toxin"/>
    <property type="match status" value="1"/>
</dbReference>
<gene>
    <name evidence="2" type="ORF">MKO06_07170</name>
</gene>
<organism evidence="2 3">
    <name type="scientific">Christiangramia oceanisediminis</name>
    <dbReference type="NCBI Taxonomy" id="2920386"/>
    <lineage>
        <taxon>Bacteria</taxon>
        <taxon>Pseudomonadati</taxon>
        <taxon>Bacteroidota</taxon>
        <taxon>Flavobacteriia</taxon>
        <taxon>Flavobacteriales</taxon>
        <taxon>Flavobacteriaceae</taxon>
        <taxon>Christiangramia</taxon>
    </lineage>
</organism>
<keyword evidence="3" id="KW-1185">Reference proteome</keyword>